<evidence type="ECO:0000313" key="2">
    <source>
        <dbReference type="EMBL" id="KAF2152012.1"/>
    </source>
</evidence>
<dbReference type="EMBL" id="ML996087">
    <property type="protein sequence ID" value="KAF2152012.1"/>
    <property type="molecule type" value="Genomic_DNA"/>
</dbReference>
<dbReference type="Proteomes" id="UP000799439">
    <property type="component" value="Unassembled WGS sequence"/>
</dbReference>
<reference evidence="2" key="1">
    <citation type="journal article" date="2020" name="Stud. Mycol.">
        <title>101 Dothideomycetes genomes: a test case for predicting lifestyles and emergence of pathogens.</title>
        <authorList>
            <person name="Haridas S."/>
            <person name="Albert R."/>
            <person name="Binder M."/>
            <person name="Bloem J."/>
            <person name="Labutti K."/>
            <person name="Salamov A."/>
            <person name="Andreopoulos B."/>
            <person name="Baker S."/>
            <person name="Barry K."/>
            <person name="Bills G."/>
            <person name="Bluhm B."/>
            <person name="Cannon C."/>
            <person name="Castanera R."/>
            <person name="Culley D."/>
            <person name="Daum C."/>
            <person name="Ezra D."/>
            <person name="Gonzalez J."/>
            <person name="Henrissat B."/>
            <person name="Kuo A."/>
            <person name="Liang C."/>
            <person name="Lipzen A."/>
            <person name="Lutzoni F."/>
            <person name="Magnuson J."/>
            <person name="Mondo S."/>
            <person name="Nolan M."/>
            <person name="Ohm R."/>
            <person name="Pangilinan J."/>
            <person name="Park H.-J."/>
            <person name="Ramirez L."/>
            <person name="Alfaro M."/>
            <person name="Sun H."/>
            <person name="Tritt A."/>
            <person name="Yoshinaga Y."/>
            <person name="Zwiers L.-H."/>
            <person name="Turgeon B."/>
            <person name="Goodwin S."/>
            <person name="Spatafora J."/>
            <person name="Crous P."/>
            <person name="Grigoriev I."/>
        </authorList>
    </citation>
    <scope>NUCLEOTIDE SEQUENCE</scope>
    <source>
        <strain evidence="2">CBS 260.36</strain>
    </source>
</reference>
<feature type="compositionally biased region" description="Basic and acidic residues" evidence="1">
    <location>
        <begin position="443"/>
        <end position="452"/>
    </location>
</feature>
<feature type="compositionally biased region" description="Basic and acidic residues" evidence="1">
    <location>
        <begin position="514"/>
        <end position="525"/>
    </location>
</feature>
<gene>
    <name evidence="2" type="ORF">K461DRAFT_294869</name>
</gene>
<dbReference type="OrthoDB" id="5423493at2759"/>
<feature type="compositionally biased region" description="Polar residues" evidence="1">
    <location>
        <begin position="26"/>
        <end position="51"/>
    </location>
</feature>
<feature type="compositionally biased region" description="Basic residues" evidence="1">
    <location>
        <begin position="73"/>
        <end position="84"/>
    </location>
</feature>
<protein>
    <submittedName>
        <fullName evidence="2">Uncharacterized protein</fullName>
    </submittedName>
</protein>
<dbReference type="AlphaFoldDB" id="A0A9P4J230"/>
<feature type="compositionally biased region" description="Basic residues" evidence="1">
    <location>
        <begin position="432"/>
        <end position="442"/>
    </location>
</feature>
<keyword evidence="3" id="KW-1185">Reference proteome</keyword>
<proteinExistence type="predicted"/>
<evidence type="ECO:0000313" key="3">
    <source>
        <dbReference type="Proteomes" id="UP000799439"/>
    </source>
</evidence>
<feature type="region of interest" description="Disordered" evidence="1">
    <location>
        <begin position="1"/>
        <end position="543"/>
    </location>
</feature>
<feature type="compositionally biased region" description="Low complexity" evidence="1">
    <location>
        <begin position="330"/>
        <end position="339"/>
    </location>
</feature>
<organism evidence="2 3">
    <name type="scientific">Myriangium duriaei CBS 260.36</name>
    <dbReference type="NCBI Taxonomy" id="1168546"/>
    <lineage>
        <taxon>Eukaryota</taxon>
        <taxon>Fungi</taxon>
        <taxon>Dikarya</taxon>
        <taxon>Ascomycota</taxon>
        <taxon>Pezizomycotina</taxon>
        <taxon>Dothideomycetes</taxon>
        <taxon>Dothideomycetidae</taxon>
        <taxon>Myriangiales</taxon>
        <taxon>Myriangiaceae</taxon>
        <taxon>Myriangium</taxon>
    </lineage>
</organism>
<name>A0A9P4J230_9PEZI</name>
<feature type="compositionally biased region" description="Low complexity" evidence="1">
    <location>
        <begin position="283"/>
        <end position="305"/>
    </location>
</feature>
<sequence length="543" mass="59029">MPPKRARTARGEEAATARSRPAPPKSQRTTRAAAQPRSSPSDENVAQQPTTEPRAGSTRETDRSSTEATTSSRRARMRGRKGRATRQDTEEAAQEYLEEQIETLYAEMEDEQSASPRVDKEATPIGTPASSRRSKTSKIPESSLRSRQDNIPSPTIQQMRTRVESTPLAGDTSIAALAHFRRRPRQPSLLHIVQNPDETFDTSELTLDTTIASDASPAFAPHDESTPQPPARVPQPQFLAPDPADEDLYTVSPRPKHGRKRKSGEISGLIDDEEEIEVMRSQTPSRLPLSVSSSLSDPRSTPSLPEAGDSSNGSSTPRRIDLDSETYADPLSSSPTTSPLPSPVKTKNTPRKGGKSTVQTTAMLRALLPRRQSKQSGDSSSSENEDDDSDFLSSRKARRTKPTTTGRKVLGEVKGRRNAKVTSVAVGGKSKGAGKTKYKSRTGGKENDERATGDNASPQQSRGRRGTVIAVDKPGAGTRTYGRRTEVEPESDDELEEDSEEGEEDGTGLSKELQAARDKFRRIDEGELEFESASLGGGSSPWR</sequence>
<accession>A0A9P4J230</accession>
<comment type="caution">
    <text evidence="2">The sequence shown here is derived from an EMBL/GenBank/DDBJ whole genome shotgun (WGS) entry which is preliminary data.</text>
</comment>
<feature type="compositionally biased region" description="Acidic residues" evidence="1">
    <location>
        <begin position="488"/>
        <end position="506"/>
    </location>
</feature>
<evidence type="ECO:0000256" key="1">
    <source>
        <dbReference type="SAM" id="MobiDB-lite"/>
    </source>
</evidence>
<feature type="compositionally biased region" description="Polar residues" evidence="1">
    <location>
        <begin position="137"/>
        <end position="160"/>
    </location>
</feature>
<feature type="compositionally biased region" description="Acidic residues" evidence="1">
    <location>
        <begin position="90"/>
        <end position="112"/>
    </location>
</feature>
<feature type="compositionally biased region" description="Polar residues" evidence="1">
    <location>
        <begin position="202"/>
        <end position="213"/>
    </location>
</feature>